<name>A0AAW9D198_BURTH</name>
<accession>A0AAW9D198</accession>
<proteinExistence type="predicted"/>
<protein>
    <submittedName>
        <fullName evidence="1">Uncharacterized protein</fullName>
    </submittedName>
</protein>
<gene>
    <name evidence="1" type="ORF">C7S16_2608</name>
</gene>
<reference evidence="1" key="1">
    <citation type="submission" date="2018-08" db="EMBL/GenBank/DDBJ databases">
        <title>Identification of Burkholderia cepacia strains that express a Burkholderia pseudomallei-like capsular polysaccharide.</title>
        <authorList>
            <person name="Burtnick M.N."/>
            <person name="Vongsouvath M."/>
            <person name="Newton P."/>
            <person name="Wuthiekanun V."/>
            <person name="Limmathurotsakul D."/>
            <person name="Brett P.J."/>
            <person name="Chantratita N."/>
            <person name="Dance D.A."/>
        </authorList>
    </citation>
    <scope>NUCLEOTIDE SEQUENCE</scope>
    <source>
        <strain evidence="1">SBXCC001</strain>
    </source>
</reference>
<organism evidence="1 2">
    <name type="scientific">Burkholderia thailandensis</name>
    <dbReference type="NCBI Taxonomy" id="57975"/>
    <lineage>
        <taxon>Bacteria</taxon>
        <taxon>Pseudomonadati</taxon>
        <taxon>Pseudomonadota</taxon>
        <taxon>Betaproteobacteria</taxon>
        <taxon>Burkholderiales</taxon>
        <taxon>Burkholderiaceae</taxon>
        <taxon>Burkholderia</taxon>
        <taxon>pseudomallei group</taxon>
    </lineage>
</organism>
<dbReference type="AlphaFoldDB" id="A0AAW9D198"/>
<sequence length="41" mass="4364">MNASVDDRVDGRHFGKPNSVPDASAAMLSIMQATSAFAIRK</sequence>
<comment type="caution">
    <text evidence="1">The sequence shown here is derived from an EMBL/GenBank/DDBJ whole genome shotgun (WGS) entry which is preliminary data.</text>
</comment>
<evidence type="ECO:0000313" key="2">
    <source>
        <dbReference type="Proteomes" id="UP001272137"/>
    </source>
</evidence>
<evidence type="ECO:0000313" key="1">
    <source>
        <dbReference type="EMBL" id="MDW9256655.1"/>
    </source>
</evidence>
<dbReference type="EMBL" id="QXCT01000002">
    <property type="protein sequence ID" value="MDW9256655.1"/>
    <property type="molecule type" value="Genomic_DNA"/>
</dbReference>
<dbReference type="Proteomes" id="UP001272137">
    <property type="component" value="Unassembled WGS sequence"/>
</dbReference>